<dbReference type="InterPro" id="IPR023296">
    <property type="entry name" value="Glyco_hydro_beta-prop_sf"/>
</dbReference>
<keyword evidence="2" id="KW-1185">Reference proteome</keyword>
<dbReference type="Proteomes" id="UP001612915">
    <property type="component" value="Unassembled WGS sequence"/>
</dbReference>
<accession>A0ABW8AI20</accession>
<protein>
    <recommendedName>
        <fullName evidence="3">Glycosyl hydrolases family 43</fullName>
    </recommendedName>
</protein>
<evidence type="ECO:0000313" key="1">
    <source>
        <dbReference type="EMBL" id="MFI7585652.1"/>
    </source>
</evidence>
<evidence type="ECO:0000313" key="2">
    <source>
        <dbReference type="Proteomes" id="UP001612915"/>
    </source>
</evidence>
<dbReference type="RefSeq" id="WP_398273904.1">
    <property type="nucleotide sequence ID" value="NZ_JBITLV010000001.1"/>
</dbReference>
<proteinExistence type="predicted"/>
<comment type="caution">
    <text evidence="1">The sequence shown here is derived from an EMBL/GenBank/DDBJ whole genome shotgun (WGS) entry which is preliminary data.</text>
</comment>
<reference evidence="1 2" key="1">
    <citation type="submission" date="2024-10" db="EMBL/GenBank/DDBJ databases">
        <title>The Natural Products Discovery Center: Release of the First 8490 Sequenced Strains for Exploring Actinobacteria Biosynthetic Diversity.</title>
        <authorList>
            <person name="Kalkreuter E."/>
            <person name="Kautsar S.A."/>
            <person name="Yang D."/>
            <person name="Bader C.D."/>
            <person name="Teijaro C.N."/>
            <person name="Fluegel L."/>
            <person name="Davis C.M."/>
            <person name="Simpson J.R."/>
            <person name="Lauterbach L."/>
            <person name="Steele A.D."/>
            <person name="Gui C."/>
            <person name="Meng S."/>
            <person name="Li G."/>
            <person name="Viehrig K."/>
            <person name="Ye F."/>
            <person name="Su P."/>
            <person name="Kiefer A.F."/>
            <person name="Nichols A."/>
            <person name="Cepeda A.J."/>
            <person name="Yan W."/>
            <person name="Fan B."/>
            <person name="Jiang Y."/>
            <person name="Adhikari A."/>
            <person name="Zheng C.-J."/>
            <person name="Schuster L."/>
            <person name="Cowan T.M."/>
            <person name="Smanski M.J."/>
            <person name="Chevrette M.G."/>
            <person name="De Carvalho L.P.S."/>
            <person name="Shen B."/>
        </authorList>
    </citation>
    <scope>NUCLEOTIDE SEQUENCE [LARGE SCALE GENOMIC DNA]</scope>
    <source>
        <strain evidence="1 2">NPDC049639</strain>
    </source>
</reference>
<dbReference type="Gene3D" id="2.115.10.20">
    <property type="entry name" value="Glycosyl hydrolase domain, family 43"/>
    <property type="match status" value="1"/>
</dbReference>
<dbReference type="EMBL" id="JBITLV010000001">
    <property type="protein sequence ID" value="MFI7585652.1"/>
    <property type="molecule type" value="Genomic_DNA"/>
</dbReference>
<name>A0ABW8AI20_9ACTN</name>
<dbReference type="SUPFAM" id="SSF75005">
    <property type="entry name" value="Arabinanase/levansucrase/invertase"/>
    <property type="match status" value="1"/>
</dbReference>
<evidence type="ECO:0008006" key="3">
    <source>
        <dbReference type="Google" id="ProtNLM"/>
    </source>
</evidence>
<sequence>MVTKPFPLPRGVDAVTVVPAPQPGPQNWAGAPAVHPDDDGSLVIAYRERERAPDGTVTDRNVIARSADGVHLEPVATLTPGALGVAMVERPALTRTDDGRWRMHVSLATPHSKHWWVGLLEAATPEELPGADLRAAFPGHETAGFKDPVVLRAGGRWHAWLCRHPLDLPGHEDRMSTTYATSADGLDWTDHGTVLRGREGFWDARGARVTAVLDDGRAAYDGRPTAEANWFEQLGVAHPDGAGPGLLPQGDAPGFDARYLSVLSRPGGGYRVWYEARLPEGHHELRTELLTT</sequence>
<organism evidence="1 2">
    <name type="scientific">Spongisporangium articulatum</name>
    <dbReference type="NCBI Taxonomy" id="3362603"/>
    <lineage>
        <taxon>Bacteria</taxon>
        <taxon>Bacillati</taxon>
        <taxon>Actinomycetota</taxon>
        <taxon>Actinomycetes</taxon>
        <taxon>Kineosporiales</taxon>
        <taxon>Kineosporiaceae</taxon>
        <taxon>Spongisporangium</taxon>
    </lineage>
</organism>
<gene>
    <name evidence="1" type="ORF">ACIB24_01090</name>
</gene>